<keyword evidence="5 8" id="KW-0812">Transmembrane</keyword>
<dbReference type="CDD" id="cd06261">
    <property type="entry name" value="TM_PBP2"/>
    <property type="match status" value="1"/>
</dbReference>
<protein>
    <submittedName>
        <fullName evidence="10">ABC transporter permease</fullName>
    </submittedName>
</protein>
<evidence type="ECO:0000256" key="3">
    <source>
        <dbReference type="ARBA" id="ARBA00022475"/>
    </source>
</evidence>
<dbReference type="Proteomes" id="UP000481643">
    <property type="component" value="Unassembled WGS sequence"/>
</dbReference>
<accession>A0A6L3YVH9</accession>
<feature type="transmembrane region" description="Helical" evidence="8">
    <location>
        <begin position="12"/>
        <end position="38"/>
    </location>
</feature>
<proteinExistence type="inferred from homology"/>
<sequence length="269" mass="29330">MMFRRDLEAKFGVVVIALASIAVVFLLLPVVFVVLHSFSPTRYFQWPPSGFTLEWHKNFYNSSTFMDAAKNSFTMALIVMPLSLLIGIPASYALVRAEFRGKELIQQIILSPLIIPGVVTGVSLLSLLSAGGVRIGLFGLCLGILVFALPFAIRALSANLLGLDPRIEEAARNLGAGPFRTFFVIVIPQLKSGILAASVFIFVEALDNFSIAVFLTNDRTKVLPVAAYQYIKDFDDPTVAAMATALIVLSVIAVAMLEKLMGFQKSLRL</sequence>
<keyword evidence="7 8" id="KW-0472">Membrane</keyword>
<evidence type="ECO:0000256" key="7">
    <source>
        <dbReference type="ARBA" id="ARBA00023136"/>
    </source>
</evidence>
<name>A0A6L3YVH9_9HYPH</name>
<evidence type="ECO:0000256" key="1">
    <source>
        <dbReference type="ARBA" id="ARBA00004429"/>
    </source>
</evidence>
<organism evidence="10 11">
    <name type="scientific">Brucella tritici</name>
    <dbReference type="NCBI Taxonomy" id="94626"/>
    <lineage>
        <taxon>Bacteria</taxon>
        <taxon>Pseudomonadati</taxon>
        <taxon>Pseudomonadota</taxon>
        <taxon>Alphaproteobacteria</taxon>
        <taxon>Hyphomicrobiales</taxon>
        <taxon>Brucellaceae</taxon>
        <taxon>Brucella/Ochrobactrum group</taxon>
        <taxon>Brucella</taxon>
    </lineage>
</organism>
<evidence type="ECO:0000256" key="2">
    <source>
        <dbReference type="ARBA" id="ARBA00022448"/>
    </source>
</evidence>
<dbReference type="GO" id="GO:0005886">
    <property type="term" value="C:plasma membrane"/>
    <property type="evidence" value="ECO:0007669"/>
    <property type="project" value="UniProtKB-SubCell"/>
</dbReference>
<feature type="domain" description="ABC transmembrane type-1" evidence="9">
    <location>
        <begin position="69"/>
        <end position="257"/>
    </location>
</feature>
<keyword evidence="6 8" id="KW-1133">Transmembrane helix</keyword>
<feature type="transmembrane region" description="Helical" evidence="8">
    <location>
        <begin position="73"/>
        <end position="95"/>
    </location>
</feature>
<dbReference type="PANTHER" id="PTHR43357:SF4">
    <property type="entry name" value="INNER MEMBRANE ABC TRANSPORTER PERMEASE PROTEIN YDCV"/>
    <property type="match status" value="1"/>
</dbReference>
<feature type="transmembrane region" description="Helical" evidence="8">
    <location>
        <begin position="239"/>
        <end position="257"/>
    </location>
</feature>
<reference evidence="10 11" key="1">
    <citation type="submission" date="2019-09" db="EMBL/GenBank/DDBJ databases">
        <title>Taxonomic organization of the family Brucellaceae based on a phylogenomic approach.</title>
        <authorList>
            <person name="Leclercq S."/>
            <person name="Cloeckaert A."/>
            <person name="Zygmunt M.S."/>
        </authorList>
    </citation>
    <scope>NUCLEOTIDE SEQUENCE [LARGE SCALE GENOMIC DNA]</scope>
    <source>
        <strain evidence="10 11">WS1830</strain>
    </source>
</reference>
<comment type="caution">
    <text evidence="10">The sequence shown here is derived from an EMBL/GenBank/DDBJ whole genome shotgun (WGS) entry which is preliminary data.</text>
</comment>
<comment type="similarity">
    <text evidence="8">Belongs to the binding-protein-dependent transport system permease family.</text>
</comment>
<comment type="subcellular location">
    <subcellularLocation>
        <location evidence="1">Cell inner membrane</location>
        <topology evidence="1">Multi-pass membrane protein</topology>
    </subcellularLocation>
    <subcellularLocation>
        <location evidence="8">Cell membrane</location>
        <topology evidence="8">Multi-pass membrane protein</topology>
    </subcellularLocation>
</comment>
<dbReference type="EMBL" id="WBVX01000004">
    <property type="protein sequence ID" value="KAB2688411.1"/>
    <property type="molecule type" value="Genomic_DNA"/>
</dbReference>
<dbReference type="GO" id="GO:0055085">
    <property type="term" value="P:transmembrane transport"/>
    <property type="evidence" value="ECO:0007669"/>
    <property type="project" value="InterPro"/>
</dbReference>
<evidence type="ECO:0000256" key="4">
    <source>
        <dbReference type="ARBA" id="ARBA00022519"/>
    </source>
</evidence>
<evidence type="ECO:0000256" key="6">
    <source>
        <dbReference type="ARBA" id="ARBA00022989"/>
    </source>
</evidence>
<evidence type="ECO:0000256" key="8">
    <source>
        <dbReference type="RuleBase" id="RU363032"/>
    </source>
</evidence>
<feature type="transmembrane region" description="Helical" evidence="8">
    <location>
        <begin position="107"/>
        <end position="129"/>
    </location>
</feature>
<feature type="transmembrane region" description="Helical" evidence="8">
    <location>
        <begin position="182"/>
        <end position="203"/>
    </location>
</feature>
<dbReference type="InterPro" id="IPR000515">
    <property type="entry name" value="MetI-like"/>
</dbReference>
<evidence type="ECO:0000313" key="11">
    <source>
        <dbReference type="Proteomes" id="UP000481643"/>
    </source>
</evidence>
<dbReference type="PANTHER" id="PTHR43357">
    <property type="entry name" value="INNER MEMBRANE ABC TRANSPORTER PERMEASE PROTEIN YDCV"/>
    <property type="match status" value="1"/>
</dbReference>
<dbReference type="PROSITE" id="PS50928">
    <property type="entry name" value="ABC_TM1"/>
    <property type="match status" value="1"/>
</dbReference>
<dbReference type="InterPro" id="IPR035906">
    <property type="entry name" value="MetI-like_sf"/>
</dbReference>
<evidence type="ECO:0000259" key="9">
    <source>
        <dbReference type="PROSITE" id="PS50928"/>
    </source>
</evidence>
<dbReference type="AlphaFoldDB" id="A0A6L3YVH9"/>
<keyword evidence="3" id="KW-1003">Cell membrane</keyword>
<keyword evidence="4" id="KW-0997">Cell inner membrane</keyword>
<dbReference type="Pfam" id="PF00528">
    <property type="entry name" value="BPD_transp_1"/>
    <property type="match status" value="1"/>
</dbReference>
<evidence type="ECO:0000256" key="5">
    <source>
        <dbReference type="ARBA" id="ARBA00022692"/>
    </source>
</evidence>
<dbReference type="SUPFAM" id="SSF161098">
    <property type="entry name" value="MetI-like"/>
    <property type="match status" value="1"/>
</dbReference>
<feature type="transmembrane region" description="Helical" evidence="8">
    <location>
        <begin position="135"/>
        <end position="161"/>
    </location>
</feature>
<gene>
    <name evidence="10" type="ORF">F9L08_05835</name>
</gene>
<keyword evidence="2 8" id="KW-0813">Transport</keyword>
<evidence type="ECO:0000313" key="10">
    <source>
        <dbReference type="EMBL" id="KAB2688411.1"/>
    </source>
</evidence>
<dbReference type="Gene3D" id="1.10.3720.10">
    <property type="entry name" value="MetI-like"/>
    <property type="match status" value="1"/>
</dbReference>